<dbReference type="NCBIfam" id="TIGR00254">
    <property type="entry name" value="GGDEF"/>
    <property type="match status" value="1"/>
</dbReference>
<dbReference type="PANTHER" id="PTHR45138">
    <property type="entry name" value="REGULATORY COMPONENTS OF SENSORY TRANSDUCTION SYSTEM"/>
    <property type="match status" value="1"/>
</dbReference>
<dbReference type="SUPFAM" id="SSF55073">
    <property type="entry name" value="Nucleotide cyclase"/>
    <property type="match status" value="1"/>
</dbReference>
<dbReference type="SMART" id="SM00267">
    <property type="entry name" value="GGDEF"/>
    <property type="match status" value="1"/>
</dbReference>
<accession>A0A0J8VDU6</accession>
<evidence type="ECO:0000256" key="4">
    <source>
        <dbReference type="SAM" id="Phobius"/>
    </source>
</evidence>
<dbReference type="PANTHER" id="PTHR45138:SF9">
    <property type="entry name" value="DIGUANYLATE CYCLASE DGCM-RELATED"/>
    <property type="match status" value="1"/>
</dbReference>
<dbReference type="AlphaFoldDB" id="A0A0J8VDU6"/>
<sequence length="471" mass="55509">MKFKRAYFDHYMIDSMRMALFIIIVLSLVNFAHYNMSLNIFRERMIDTALERTTNYTSRTLQDVNDTYAYASQVLAELYAYKIQQDYNPADILLDLKEKEKSLSVKNIGLIDIRSNLYLDSLGRILSIDTSSERDRWIQDFLEMPQDYRYYFYDPDNLEYETLYSFYYDHKIKNKSKQVIGILGVGINYDEFYNRIQALDEGIDVSFLTKNGEIRLPKSIKGESIYSLYPHVSKEKFQSIENENQIIWKHNASESFLFYFHYLKDINRVLLLKINVTDYYNQSRKQHFYSFLLGVALTIIVVLINLSASIYQSNRLKRAAFYDSLTHCRNRNYLDSQIKKYRYWQKIRQTEYSMIAFDIDHFKSINDTFGHSEGDRVLKQVAEIANSCLRDSDEFIRWGGDEFIILLNMNAQHAVTIANRIKENVEQETLVSLSIGITDISVKDSFKSAMKRADSALYDAKENGRNQVRVR</sequence>
<dbReference type="InterPro" id="IPR043128">
    <property type="entry name" value="Rev_trsase/Diguanyl_cyclase"/>
</dbReference>
<dbReference type="InterPro" id="IPR029787">
    <property type="entry name" value="Nucleotide_cyclase"/>
</dbReference>
<evidence type="ECO:0000313" key="7">
    <source>
        <dbReference type="Proteomes" id="UP000240481"/>
    </source>
</evidence>
<evidence type="ECO:0000256" key="1">
    <source>
        <dbReference type="ARBA" id="ARBA00001946"/>
    </source>
</evidence>
<dbReference type="EC" id="2.7.7.65" evidence="2"/>
<keyword evidence="4" id="KW-0472">Membrane</keyword>
<feature type="domain" description="GGDEF" evidence="5">
    <location>
        <begin position="350"/>
        <end position="471"/>
    </location>
</feature>
<dbReference type="STRING" id="680026.AB733_05000"/>
<dbReference type="FunFam" id="3.30.70.270:FF:000001">
    <property type="entry name" value="Diguanylate cyclase domain protein"/>
    <property type="match status" value="1"/>
</dbReference>
<dbReference type="InterPro" id="IPR050469">
    <property type="entry name" value="Diguanylate_Cyclase"/>
</dbReference>
<gene>
    <name evidence="6" type="ORF">C9I94_09360</name>
</gene>
<dbReference type="EMBL" id="PYLZ01000004">
    <property type="protein sequence ID" value="PSW25007.1"/>
    <property type="molecule type" value="Genomic_DNA"/>
</dbReference>
<evidence type="ECO:0000256" key="2">
    <source>
        <dbReference type="ARBA" id="ARBA00012528"/>
    </source>
</evidence>
<evidence type="ECO:0000313" key="6">
    <source>
        <dbReference type="EMBL" id="PSW25007.1"/>
    </source>
</evidence>
<dbReference type="OrthoDB" id="9803824at2"/>
<dbReference type="CDD" id="cd01949">
    <property type="entry name" value="GGDEF"/>
    <property type="match status" value="1"/>
</dbReference>
<keyword evidence="7" id="KW-1185">Reference proteome</keyword>
<evidence type="ECO:0000259" key="5">
    <source>
        <dbReference type="PROSITE" id="PS50887"/>
    </source>
</evidence>
<organism evidence="6 7">
    <name type="scientific">Photobacterium swingsii</name>
    <dbReference type="NCBI Taxonomy" id="680026"/>
    <lineage>
        <taxon>Bacteria</taxon>
        <taxon>Pseudomonadati</taxon>
        <taxon>Pseudomonadota</taxon>
        <taxon>Gammaproteobacteria</taxon>
        <taxon>Vibrionales</taxon>
        <taxon>Vibrionaceae</taxon>
        <taxon>Photobacterium</taxon>
    </lineage>
</organism>
<protein>
    <recommendedName>
        <fullName evidence="2">diguanylate cyclase</fullName>
        <ecNumber evidence="2">2.7.7.65</ecNumber>
    </recommendedName>
</protein>
<dbReference type="Proteomes" id="UP000240481">
    <property type="component" value="Unassembled WGS sequence"/>
</dbReference>
<dbReference type="RefSeq" id="WP_048897776.1">
    <property type="nucleotide sequence ID" value="NZ_AP024853.1"/>
</dbReference>
<reference evidence="6 7" key="1">
    <citation type="submission" date="2018-01" db="EMBL/GenBank/DDBJ databases">
        <title>Whole genome sequencing of Histamine producing bacteria.</title>
        <authorList>
            <person name="Butler K."/>
        </authorList>
    </citation>
    <scope>NUCLEOTIDE SEQUENCE [LARGE SCALE GENOMIC DNA]</scope>
    <source>
        <strain evidence="6 7">DSM 24669</strain>
    </source>
</reference>
<proteinExistence type="predicted"/>
<dbReference type="InterPro" id="IPR000160">
    <property type="entry name" value="GGDEF_dom"/>
</dbReference>
<dbReference type="PROSITE" id="PS50887">
    <property type="entry name" value="GGDEF"/>
    <property type="match status" value="1"/>
</dbReference>
<comment type="caution">
    <text evidence="6">The sequence shown here is derived from an EMBL/GenBank/DDBJ whole genome shotgun (WGS) entry which is preliminary data.</text>
</comment>
<keyword evidence="4" id="KW-1133">Transmembrane helix</keyword>
<comment type="catalytic activity">
    <reaction evidence="3">
        <text>2 GTP = 3',3'-c-di-GMP + 2 diphosphate</text>
        <dbReference type="Rhea" id="RHEA:24898"/>
        <dbReference type="ChEBI" id="CHEBI:33019"/>
        <dbReference type="ChEBI" id="CHEBI:37565"/>
        <dbReference type="ChEBI" id="CHEBI:58805"/>
        <dbReference type="EC" id="2.7.7.65"/>
    </reaction>
</comment>
<dbReference type="GO" id="GO:0052621">
    <property type="term" value="F:diguanylate cyclase activity"/>
    <property type="evidence" value="ECO:0007669"/>
    <property type="project" value="UniProtKB-EC"/>
</dbReference>
<feature type="transmembrane region" description="Helical" evidence="4">
    <location>
        <begin position="288"/>
        <end position="308"/>
    </location>
</feature>
<evidence type="ECO:0000256" key="3">
    <source>
        <dbReference type="ARBA" id="ARBA00034247"/>
    </source>
</evidence>
<dbReference type="Pfam" id="PF00990">
    <property type="entry name" value="GGDEF"/>
    <property type="match status" value="1"/>
</dbReference>
<name>A0A0J8VDU6_9GAMM</name>
<keyword evidence="4" id="KW-0812">Transmembrane</keyword>
<comment type="cofactor">
    <cofactor evidence="1">
        <name>Mg(2+)</name>
        <dbReference type="ChEBI" id="CHEBI:18420"/>
    </cofactor>
</comment>
<dbReference type="Gene3D" id="3.30.70.270">
    <property type="match status" value="1"/>
</dbReference>